<evidence type="ECO:0000313" key="2">
    <source>
        <dbReference type="EMBL" id="KIM91561.1"/>
    </source>
</evidence>
<dbReference type="SUPFAM" id="SSF56112">
    <property type="entry name" value="Protein kinase-like (PK-like)"/>
    <property type="match status" value="1"/>
</dbReference>
<proteinExistence type="predicted"/>
<dbReference type="InterPro" id="IPR011009">
    <property type="entry name" value="Kinase-like_dom_sf"/>
</dbReference>
<dbReference type="InParanoid" id="A0A0C3GLX0"/>
<accession>A0A0C3GLX0</accession>
<dbReference type="OrthoDB" id="3236663at2759"/>
<name>A0A0C3GLX0_PILCF</name>
<dbReference type="Proteomes" id="UP000054166">
    <property type="component" value="Unassembled WGS sequence"/>
</dbReference>
<dbReference type="Pfam" id="PF07714">
    <property type="entry name" value="PK_Tyr_Ser-Thr"/>
    <property type="match status" value="1"/>
</dbReference>
<keyword evidence="3" id="KW-1185">Reference proteome</keyword>
<dbReference type="AlphaFoldDB" id="A0A0C3GLX0"/>
<reference evidence="3" key="2">
    <citation type="submission" date="2015-01" db="EMBL/GenBank/DDBJ databases">
        <title>Evolutionary Origins and Diversification of the Mycorrhizal Mutualists.</title>
        <authorList>
            <consortium name="DOE Joint Genome Institute"/>
            <consortium name="Mycorrhizal Genomics Consortium"/>
            <person name="Kohler A."/>
            <person name="Kuo A."/>
            <person name="Nagy L.G."/>
            <person name="Floudas D."/>
            <person name="Copeland A."/>
            <person name="Barry K.W."/>
            <person name="Cichocki N."/>
            <person name="Veneault-Fourrey C."/>
            <person name="LaButti K."/>
            <person name="Lindquist E.A."/>
            <person name="Lipzen A."/>
            <person name="Lundell T."/>
            <person name="Morin E."/>
            <person name="Murat C."/>
            <person name="Riley R."/>
            <person name="Ohm R."/>
            <person name="Sun H."/>
            <person name="Tunlid A."/>
            <person name="Henrissat B."/>
            <person name="Grigoriev I.V."/>
            <person name="Hibbett D.S."/>
            <person name="Martin F."/>
        </authorList>
    </citation>
    <scope>NUCLEOTIDE SEQUENCE [LARGE SCALE GENOMIC DNA]</scope>
    <source>
        <strain evidence="3">F 1598</strain>
    </source>
</reference>
<dbReference type="STRING" id="765440.A0A0C3GLX0"/>
<dbReference type="HOGENOM" id="CLU_000288_7_20_1"/>
<dbReference type="Gene3D" id="3.30.200.20">
    <property type="entry name" value="Phosphorylase Kinase, domain 1"/>
    <property type="match status" value="1"/>
</dbReference>
<dbReference type="EMBL" id="KN832971">
    <property type="protein sequence ID" value="KIM91561.1"/>
    <property type="molecule type" value="Genomic_DNA"/>
</dbReference>
<feature type="non-terminal residue" evidence="2">
    <location>
        <position position="1"/>
    </location>
</feature>
<reference evidence="2 3" key="1">
    <citation type="submission" date="2014-04" db="EMBL/GenBank/DDBJ databases">
        <authorList>
            <consortium name="DOE Joint Genome Institute"/>
            <person name="Kuo A."/>
            <person name="Tarkka M."/>
            <person name="Buscot F."/>
            <person name="Kohler A."/>
            <person name="Nagy L.G."/>
            <person name="Floudas D."/>
            <person name="Copeland A."/>
            <person name="Barry K.W."/>
            <person name="Cichocki N."/>
            <person name="Veneault-Fourrey C."/>
            <person name="LaButti K."/>
            <person name="Lindquist E.A."/>
            <person name="Lipzen A."/>
            <person name="Lundell T."/>
            <person name="Morin E."/>
            <person name="Murat C."/>
            <person name="Sun H."/>
            <person name="Tunlid A."/>
            <person name="Henrissat B."/>
            <person name="Grigoriev I.V."/>
            <person name="Hibbett D.S."/>
            <person name="Martin F."/>
            <person name="Nordberg H.P."/>
            <person name="Cantor M.N."/>
            <person name="Hua S.X."/>
        </authorList>
    </citation>
    <scope>NUCLEOTIDE SEQUENCE [LARGE SCALE GENOMIC DNA]</scope>
    <source>
        <strain evidence="2 3">F 1598</strain>
    </source>
</reference>
<protein>
    <recommendedName>
        <fullName evidence="1">Serine-threonine/tyrosine-protein kinase catalytic domain-containing protein</fullName>
    </recommendedName>
</protein>
<organism evidence="2 3">
    <name type="scientific">Piloderma croceum (strain F 1598)</name>
    <dbReference type="NCBI Taxonomy" id="765440"/>
    <lineage>
        <taxon>Eukaryota</taxon>
        <taxon>Fungi</taxon>
        <taxon>Dikarya</taxon>
        <taxon>Basidiomycota</taxon>
        <taxon>Agaricomycotina</taxon>
        <taxon>Agaricomycetes</taxon>
        <taxon>Agaricomycetidae</taxon>
        <taxon>Atheliales</taxon>
        <taxon>Atheliaceae</taxon>
        <taxon>Piloderma</taxon>
    </lineage>
</organism>
<evidence type="ECO:0000313" key="3">
    <source>
        <dbReference type="Proteomes" id="UP000054166"/>
    </source>
</evidence>
<dbReference type="InterPro" id="IPR001245">
    <property type="entry name" value="Ser-Thr/Tyr_kinase_cat_dom"/>
</dbReference>
<dbReference type="GO" id="GO:0004672">
    <property type="term" value="F:protein kinase activity"/>
    <property type="evidence" value="ECO:0007669"/>
    <property type="project" value="InterPro"/>
</dbReference>
<feature type="domain" description="Serine-threonine/tyrosine-protein kinase catalytic" evidence="1">
    <location>
        <begin position="40"/>
        <end position="128"/>
    </location>
</feature>
<gene>
    <name evidence="2" type="ORF">PILCRDRAFT_58112</name>
</gene>
<evidence type="ECO:0000259" key="1">
    <source>
        <dbReference type="Pfam" id="PF07714"/>
    </source>
</evidence>
<sequence length="146" mass="16781">LPLHLSIKRHYIHTLMKLSRALRLYPECMMLNGIELVGRKAVTGGAFSDIWIGSLGSQEISVKVLKLYQRSDINKLLKVFSSEAMTWQQLKHQNVLPFYGVFHLENDRLCLASLWMCNGNIIHFLESVPDTKCVPLVSWHVCCQRN</sequence>